<protein>
    <submittedName>
        <fullName evidence="1">Uncharacterized protein</fullName>
    </submittedName>
</protein>
<accession>A0A0E9PK35</accession>
<dbReference type="EMBL" id="GBXM01104142">
    <property type="protein sequence ID" value="JAH04435.1"/>
    <property type="molecule type" value="Transcribed_RNA"/>
</dbReference>
<proteinExistence type="predicted"/>
<organism evidence="1">
    <name type="scientific">Anguilla anguilla</name>
    <name type="common">European freshwater eel</name>
    <name type="synonym">Muraena anguilla</name>
    <dbReference type="NCBI Taxonomy" id="7936"/>
    <lineage>
        <taxon>Eukaryota</taxon>
        <taxon>Metazoa</taxon>
        <taxon>Chordata</taxon>
        <taxon>Craniata</taxon>
        <taxon>Vertebrata</taxon>
        <taxon>Euteleostomi</taxon>
        <taxon>Actinopterygii</taxon>
        <taxon>Neopterygii</taxon>
        <taxon>Teleostei</taxon>
        <taxon>Anguilliformes</taxon>
        <taxon>Anguillidae</taxon>
        <taxon>Anguilla</taxon>
    </lineage>
</organism>
<name>A0A0E9PK35_ANGAN</name>
<reference evidence="1" key="1">
    <citation type="submission" date="2014-11" db="EMBL/GenBank/DDBJ databases">
        <authorList>
            <person name="Amaro Gonzalez C."/>
        </authorList>
    </citation>
    <scope>NUCLEOTIDE SEQUENCE</scope>
</reference>
<dbReference type="AlphaFoldDB" id="A0A0E9PK35"/>
<sequence>MKPILDTEVSLAVTRELLV</sequence>
<reference evidence="1" key="2">
    <citation type="journal article" date="2015" name="Fish Shellfish Immunol.">
        <title>Early steps in the European eel (Anguilla anguilla)-Vibrio vulnificus interaction in the gills: Role of the RtxA13 toxin.</title>
        <authorList>
            <person name="Callol A."/>
            <person name="Pajuelo D."/>
            <person name="Ebbesson L."/>
            <person name="Teles M."/>
            <person name="MacKenzie S."/>
            <person name="Amaro C."/>
        </authorList>
    </citation>
    <scope>NUCLEOTIDE SEQUENCE</scope>
</reference>
<evidence type="ECO:0000313" key="1">
    <source>
        <dbReference type="EMBL" id="JAH04435.1"/>
    </source>
</evidence>